<protein>
    <submittedName>
        <fullName evidence="1">Uncharacterized protein</fullName>
    </submittedName>
</protein>
<dbReference type="PATRIC" id="fig|1033806.12.peg.2441"/>
<dbReference type="HOGENOM" id="CLU_3038974_0_0_2"/>
<evidence type="ECO:0000313" key="1">
    <source>
        <dbReference type="EMBL" id="CCQ34561.1"/>
    </source>
</evidence>
<keyword evidence="2" id="KW-1185">Reference proteome</keyword>
<reference evidence="1 2" key="1">
    <citation type="journal article" date="2014" name="Environ. Microbiol.">
        <title>Halorhabdus tiamatea: proteogenomics and glycosidase activity measurements identify the first cultivated euryarchaeon from a deep-sea anoxic brine lake as potential polysaccharide degrader.</title>
        <authorList>
            <person name="Werner J."/>
            <person name="Ferrer M."/>
            <person name="Michel G."/>
            <person name="Mann A.J."/>
            <person name="Huang S."/>
            <person name="Juarez S."/>
            <person name="Ciordia S."/>
            <person name="Albar J.P."/>
            <person name="Alcaide M."/>
            <person name="La Cono V."/>
            <person name="Yakimov M.M."/>
            <person name="Antunes A."/>
            <person name="Taborda M."/>
            <person name="Da Costa M.S."/>
            <person name="Amann R.I."/>
            <person name="Gloeckner F.O."/>
            <person name="Golyshina O.V."/>
            <person name="Golyshin P.N."/>
            <person name="Teeling H."/>
        </authorList>
    </citation>
    <scope>NUCLEOTIDE SEQUENCE [LARGE SCALE GENOMIC DNA]</scope>
    <source>
        <strain evidence="2">SARL4B</strain>
    </source>
</reference>
<organism evidence="1 2">
    <name type="scientific">Halorhabdus tiamatea SARL4B</name>
    <dbReference type="NCBI Taxonomy" id="1033806"/>
    <lineage>
        <taxon>Archaea</taxon>
        <taxon>Methanobacteriati</taxon>
        <taxon>Methanobacteriota</taxon>
        <taxon>Stenosarchaea group</taxon>
        <taxon>Halobacteria</taxon>
        <taxon>Halobacteriales</taxon>
        <taxon>Haloarculaceae</taxon>
        <taxon>Halorhabdus</taxon>
    </lineage>
</organism>
<dbReference type="EMBL" id="HF571520">
    <property type="protein sequence ID" value="CCQ34561.1"/>
    <property type="molecule type" value="Genomic_DNA"/>
</dbReference>
<gene>
    <name evidence="1" type="ORF">HTIA_2453</name>
</gene>
<evidence type="ECO:0000313" key="2">
    <source>
        <dbReference type="Proteomes" id="UP000015381"/>
    </source>
</evidence>
<accession>F7PLZ8</accession>
<dbReference type="Proteomes" id="UP000015381">
    <property type="component" value="Chromosome I"/>
</dbReference>
<dbReference type="KEGG" id="hti:HTIA_2453"/>
<sequence>MVGFIPVLEKRSFSVVVRDAERLVITRDVRLSNDSESFALAMPLKGEAFASNFP</sequence>
<dbReference type="AlphaFoldDB" id="F7PLZ8"/>
<name>F7PLZ8_9EURY</name>
<proteinExistence type="predicted"/>